<dbReference type="PANTHER" id="PTHR24186">
    <property type="entry name" value="PROTEIN PHOSPHATASE 1 REGULATORY SUBUNIT"/>
    <property type="match status" value="1"/>
</dbReference>
<evidence type="ECO:0000256" key="8">
    <source>
        <dbReference type="SAM" id="Phobius"/>
    </source>
</evidence>
<name>A0A0A0LMQ1_CUCSA</name>
<dbReference type="SMART" id="SM00248">
    <property type="entry name" value="ANK"/>
    <property type="match status" value="5"/>
</dbReference>
<dbReference type="InterPro" id="IPR002110">
    <property type="entry name" value="Ankyrin_rpt"/>
</dbReference>
<dbReference type="AlphaFoldDB" id="A0A0A0LMQ1"/>
<evidence type="ECO:0000256" key="6">
    <source>
        <dbReference type="ARBA" id="ARBA00023136"/>
    </source>
</evidence>
<dbReference type="PROSITE" id="PS50297">
    <property type="entry name" value="ANK_REP_REGION"/>
    <property type="match status" value="1"/>
</dbReference>
<keyword evidence="4 8" id="KW-1133">Transmembrane helix</keyword>
<reference evidence="10 11" key="1">
    <citation type="journal article" date="2009" name="Nat. Genet.">
        <title>The genome of the cucumber, Cucumis sativus L.</title>
        <authorList>
            <person name="Huang S."/>
            <person name="Li R."/>
            <person name="Zhang Z."/>
            <person name="Li L."/>
            <person name="Gu X."/>
            <person name="Fan W."/>
            <person name="Lucas W.J."/>
            <person name="Wang X."/>
            <person name="Xie B."/>
            <person name="Ni P."/>
            <person name="Ren Y."/>
            <person name="Zhu H."/>
            <person name="Li J."/>
            <person name="Lin K."/>
            <person name="Jin W."/>
            <person name="Fei Z."/>
            <person name="Li G."/>
            <person name="Staub J."/>
            <person name="Kilian A."/>
            <person name="van der Vossen E.A."/>
            <person name="Wu Y."/>
            <person name="Guo J."/>
            <person name="He J."/>
            <person name="Jia Z."/>
            <person name="Ren Y."/>
            <person name="Tian G."/>
            <person name="Lu Y."/>
            <person name="Ruan J."/>
            <person name="Qian W."/>
            <person name="Wang M."/>
            <person name="Huang Q."/>
            <person name="Li B."/>
            <person name="Xuan Z."/>
            <person name="Cao J."/>
            <person name="Asan"/>
            <person name="Wu Z."/>
            <person name="Zhang J."/>
            <person name="Cai Q."/>
            <person name="Bai Y."/>
            <person name="Zhao B."/>
            <person name="Han Y."/>
            <person name="Li Y."/>
            <person name="Li X."/>
            <person name="Wang S."/>
            <person name="Shi Q."/>
            <person name="Liu S."/>
            <person name="Cho W.K."/>
            <person name="Kim J.Y."/>
            <person name="Xu Y."/>
            <person name="Heller-Uszynska K."/>
            <person name="Miao H."/>
            <person name="Cheng Z."/>
            <person name="Zhang S."/>
            <person name="Wu J."/>
            <person name="Yang Y."/>
            <person name="Kang H."/>
            <person name="Li M."/>
            <person name="Liang H."/>
            <person name="Ren X."/>
            <person name="Shi Z."/>
            <person name="Wen M."/>
            <person name="Jian M."/>
            <person name="Yang H."/>
            <person name="Zhang G."/>
            <person name="Yang Z."/>
            <person name="Chen R."/>
            <person name="Liu S."/>
            <person name="Li J."/>
            <person name="Ma L."/>
            <person name="Liu H."/>
            <person name="Zhou Y."/>
            <person name="Zhao J."/>
            <person name="Fang X."/>
            <person name="Li G."/>
            <person name="Fang L."/>
            <person name="Li Y."/>
            <person name="Liu D."/>
            <person name="Zheng H."/>
            <person name="Zhang Y."/>
            <person name="Qin N."/>
            <person name="Li Z."/>
            <person name="Yang G."/>
            <person name="Yang S."/>
            <person name="Bolund L."/>
            <person name="Kristiansen K."/>
            <person name="Zheng H."/>
            <person name="Li S."/>
            <person name="Zhang X."/>
            <person name="Yang H."/>
            <person name="Wang J."/>
            <person name="Sun R."/>
            <person name="Zhang B."/>
            <person name="Jiang S."/>
            <person name="Wang J."/>
            <person name="Du Y."/>
            <person name="Li S."/>
        </authorList>
    </citation>
    <scope>NUCLEOTIDE SEQUENCE [LARGE SCALE GENOMIC DNA]</scope>
    <source>
        <strain evidence="11">cv. 9930</strain>
    </source>
</reference>
<dbReference type="EMBL" id="CM002923">
    <property type="protein sequence ID" value="KGN62022.1"/>
    <property type="molecule type" value="Genomic_DNA"/>
</dbReference>
<evidence type="ECO:0000313" key="11">
    <source>
        <dbReference type="Proteomes" id="UP000029981"/>
    </source>
</evidence>
<dbReference type="SUPFAM" id="SSF48403">
    <property type="entry name" value="Ankyrin repeat"/>
    <property type="match status" value="1"/>
</dbReference>
<reference evidence="10 11" key="2">
    <citation type="journal article" date="2009" name="PLoS ONE">
        <title>An integrated genetic and cytogenetic map of the cucumber genome.</title>
        <authorList>
            <person name="Ren Y."/>
            <person name="Zhang Z."/>
            <person name="Liu J."/>
            <person name="Staub J.E."/>
            <person name="Han Y."/>
            <person name="Cheng Z."/>
            <person name="Li X."/>
            <person name="Lu J."/>
            <person name="Miao H."/>
            <person name="Kang H."/>
            <person name="Xie B."/>
            <person name="Gu X."/>
            <person name="Wang X."/>
            <person name="Du Y."/>
            <person name="Jin W."/>
            <person name="Huang S."/>
        </authorList>
    </citation>
    <scope>NUCLEOTIDE SEQUENCE [LARGE SCALE GENOMIC DNA]</scope>
    <source>
        <strain evidence="11">cv. 9930</strain>
    </source>
</reference>
<keyword evidence="6 8" id="KW-0472">Membrane</keyword>
<dbReference type="Gene3D" id="1.25.40.20">
    <property type="entry name" value="Ankyrin repeat-containing domain"/>
    <property type="match status" value="1"/>
</dbReference>
<reference evidence="10 11" key="3">
    <citation type="journal article" date="2010" name="BMC Genomics">
        <title>Transcriptome sequencing and comparative analysis of cucumber flowers with different sex types.</title>
        <authorList>
            <person name="Guo S."/>
            <person name="Zheng Y."/>
            <person name="Joung J.G."/>
            <person name="Liu S."/>
            <person name="Zhang Z."/>
            <person name="Crasta O.R."/>
            <person name="Sobral B.W."/>
            <person name="Xu Y."/>
            <person name="Huang S."/>
            <person name="Fei Z."/>
        </authorList>
    </citation>
    <scope>NUCLEOTIDE SEQUENCE [LARGE SCALE GENOMIC DNA]</scope>
    <source>
        <strain evidence="11">cv. 9930</strain>
    </source>
</reference>
<dbReference type="Pfam" id="PF12796">
    <property type="entry name" value="Ank_2"/>
    <property type="match status" value="2"/>
</dbReference>
<reference evidence="10 11" key="4">
    <citation type="journal article" date="2011" name="BMC Genomics">
        <title>RNA-Seq improves annotation of protein-coding genes in the cucumber genome.</title>
        <authorList>
            <person name="Li Z."/>
            <person name="Zhang Z."/>
            <person name="Yan P."/>
            <person name="Huang S."/>
            <person name="Fei Z."/>
            <person name="Lin K."/>
        </authorList>
    </citation>
    <scope>NUCLEOTIDE SEQUENCE [LARGE SCALE GENOMIC DNA]</scope>
    <source>
        <strain evidence="11">cv. 9930</strain>
    </source>
</reference>
<dbReference type="GO" id="GO:0016020">
    <property type="term" value="C:membrane"/>
    <property type="evidence" value="ECO:0007669"/>
    <property type="project" value="UniProtKB-SubCell"/>
</dbReference>
<feature type="repeat" description="ANK" evidence="7">
    <location>
        <begin position="145"/>
        <end position="167"/>
    </location>
</feature>
<evidence type="ECO:0000313" key="10">
    <source>
        <dbReference type="EMBL" id="KGN62022.1"/>
    </source>
</evidence>
<organism evidence="10 11">
    <name type="scientific">Cucumis sativus</name>
    <name type="common">Cucumber</name>
    <dbReference type="NCBI Taxonomy" id="3659"/>
    <lineage>
        <taxon>Eukaryota</taxon>
        <taxon>Viridiplantae</taxon>
        <taxon>Streptophyta</taxon>
        <taxon>Embryophyta</taxon>
        <taxon>Tracheophyta</taxon>
        <taxon>Spermatophyta</taxon>
        <taxon>Magnoliopsida</taxon>
        <taxon>eudicotyledons</taxon>
        <taxon>Gunneridae</taxon>
        <taxon>Pentapetalae</taxon>
        <taxon>rosids</taxon>
        <taxon>fabids</taxon>
        <taxon>Cucurbitales</taxon>
        <taxon>Cucurbitaceae</taxon>
        <taxon>Benincaseae</taxon>
        <taxon>Cucumis</taxon>
    </lineage>
</organism>
<dbReference type="Pfam" id="PF13962">
    <property type="entry name" value="PGG"/>
    <property type="match status" value="1"/>
</dbReference>
<dbReference type="InterPro" id="IPR026961">
    <property type="entry name" value="PGG_dom"/>
</dbReference>
<evidence type="ECO:0000256" key="4">
    <source>
        <dbReference type="ARBA" id="ARBA00022989"/>
    </source>
</evidence>
<evidence type="ECO:0000256" key="1">
    <source>
        <dbReference type="ARBA" id="ARBA00004141"/>
    </source>
</evidence>
<gene>
    <name evidence="10" type="ORF">Csa_2G287040</name>
</gene>
<evidence type="ECO:0000259" key="9">
    <source>
        <dbReference type="Pfam" id="PF13962"/>
    </source>
</evidence>
<keyword evidence="3" id="KW-0677">Repeat</keyword>
<evidence type="ECO:0000256" key="5">
    <source>
        <dbReference type="ARBA" id="ARBA00023043"/>
    </source>
</evidence>
<dbReference type="Proteomes" id="UP000029981">
    <property type="component" value="Chromosome 2"/>
</dbReference>
<feature type="transmembrane region" description="Helical" evidence="8">
    <location>
        <begin position="391"/>
        <end position="411"/>
    </location>
</feature>
<comment type="subcellular location">
    <subcellularLocation>
        <location evidence="1">Membrane</location>
        <topology evidence="1">Multi-pass membrane protein</topology>
    </subcellularLocation>
</comment>
<dbReference type="OMA" id="MELMSIC"/>
<evidence type="ECO:0000256" key="2">
    <source>
        <dbReference type="ARBA" id="ARBA00022692"/>
    </source>
</evidence>
<accession>A0A0A0LMQ1</accession>
<evidence type="ECO:0000256" key="7">
    <source>
        <dbReference type="PROSITE-ProRule" id="PRU00023"/>
    </source>
</evidence>
<keyword evidence="11" id="KW-1185">Reference proteome</keyword>
<evidence type="ECO:0000256" key="3">
    <source>
        <dbReference type="ARBA" id="ARBA00022737"/>
    </source>
</evidence>
<dbReference type="InterPro" id="IPR036770">
    <property type="entry name" value="Ankyrin_rpt-contain_sf"/>
</dbReference>
<sequence length="477" mass="53951">MEIRMEENHREITSLLNSSDAQSSHVVVEISSMEEDVIRKLYEASKIGCVQTLKTFIKENPNLIHKVLIYTSSITTETPLLHISVSQGHLEFTRLLLDHIPQLATEVDAFQRTPLHIACSNNGDMEIIRALLEKNTSSCLVQDLNGFIPLHYAVISENIEMMKLLIKARPQSILMKALHNNNGKTVLHLCVEGNYLEGMKLLIPQTLLFDKDFLNTMDDEGNTILDLSLTLRRIEMVGYLLTIPEAKTRTNDTKEKILESQKITKARNRKTKRRELVSLCTKKKSIGLWKVWKKKLKYKGDWVQEVQGTMMLVATVIATVTFQGGVNPPGGVWQQDTPFVYSSFNDATKNCLNEFYMNFGLYDLFSYSNTTVLFAAGTGVMKSQQPEVYSIYIWVNTVSFLASMTVILMIVSRFPLKNRICSWLLAFAMCIAVLSLAIGSHSHLDGEDFGGRRTGFPTSHNSHSHLDGEELMPPFHL</sequence>
<proteinExistence type="predicted"/>
<dbReference type="PANTHER" id="PTHR24186:SF37">
    <property type="entry name" value="PGG DOMAIN-CONTAINING PROTEIN"/>
    <property type="match status" value="1"/>
</dbReference>
<dbReference type="STRING" id="3659.A0A0A0LMQ1"/>
<keyword evidence="2 8" id="KW-0812">Transmembrane</keyword>
<protein>
    <recommendedName>
        <fullName evidence="9">PGG domain-containing protein</fullName>
    </recommendedName>
</protein>
<feature type="domain" description="PGG" evidence="9">
    <location>
        <begin position="301"/>
        <end position="379"/>
    </location>
</feature>
<dbReference type="PROSITE" id="PS50088">
    <property type="entry name" value="ANK_REPEAT"/>
    <property type="match status" value="1"/>
</dbReference>
<dbReference type="Gramene" id="KGN62022">
    <property type="protein sequence ID" value="KGN62022"/>
    <property type="gene ID" value="Csa_2G287040"/>
</dbReference>
<keyword evidence="5 7" id="KW-0040">ANK repeat</keyword>
<dbReference type="eggNOG" id="KOG0504">
    <property type="taxonomic scope" value="Eukaryota"/>
</dbReference>
<feature type="transmembrane region" description="Helical" evidence="8">
    <location>
        <begin position="423"/>
        <end position="444"/>
    </location>
</feature>